<name>A0ACB0EEP4_RANTA</name>
<organism evidence="1 2">
    <name type="scientific">Rangifer tarandus platyrhynchus</name>
    <name type="common">Svalbard reindeer</name>
    <dbReference type="NCBI Taxonomy" id="3082113"/>
    <lineage>
        <taxon>Eukaryota</taxon>
        <taxon>Metazoa</taxon>
        <taxon>Chordata</taxon>
        <taxon>Craniata</taxon>
        <taxon>Vertebrata</taxon>
        <taxon>Euteleostomi</taxon>
        <taxon>Mammalia</taxon>
        <taxon>Eutheria</taxon>
        <taxon>Laurasiatheria</taxon>
        <taxon>Artiodactyla</taxon>
        <taxon>Ruminantia</taxon>
        <taxon>Pecora</taxon>
        <taxon>Cervidae</taxon>
        <taxon>Odocoileinae</taxon>
        <taxon>Rangifer</taxon>
    </lineage>
</organism>
<gene>
    <name evidence="1" type="ORF">MRATA1EN3_LOCUS9959</name>
</gene>
<evidence type="ECO:0000313" key="1">
    <source>
        <dbReference type="EMBL" id="CAI9698746.1"/>
    </source>
</evidence>
<dbReference type="Proteomes" id="UP001162501">
    <property type="component" value="Chromosome 2"/>
</dbReference>
<dbReference type="EMBL" id="OX596086">
    <property type="protein sequence ID" value="CAI9698746.1"/>
    <property type="molecule type" value="Genomic_DNA"/>
</dbReference>
<proteinExistence type="predicted"/>
<sequence length="120" mass="12897">MSLRGPDLTAVVRPPPEPSGYGTSRRLCPLSELRDGLRSPWSLHIRARPGLARSCRTDPALCCPLGAPGAAGRPGQGFSSCDLLRTQTLTQESLRSWQLQVAALGEERLIAPPEPKSQAK</sequence>
<protein>
    <submittedName>
        <fullName evidence="1">Uncharacterized protein</fullName>
    </submittedName>
</protein>
<evidence type="ECO:0000313" key="2">
    <source>
        <dbReference type="Proteomes" id="UP001162501"/>
    </source>
</evidence>
<reference evidence="1" key="1">
    <citation type="submission" date="2023-05" db="EMBL/GenBank/DDBJ databases">
        <authorList>
            <consortium name="ELIXIR-Norway"/>
        </authorList>
    </citation>
    <scope>NUCLEOTIDE SEQUENCE</scope>
</reference>
<accession>A0ACB0EEP4</accession>